<sequence>MKELISLLPTLAIAITMNIAAGMYYNIGTRRMHFELSLLASGLLKAAIVTFMFIGTAYCFDATDLSATGVTPMFIMTSAIGLYVGKAMISLGKILGVNITATNI</sequence>
<reference evidence="2 3" key="1">
    <citation type="submission" date="2008-11" db="EMBL/GenBank/DDBJ databases">
        <title>Draft genome sequence of Bacteroides pectinophilus (ATCC 43243).</title>
        <authorList>
            <person name="Sudarsanam P."/>
            <person name="Ley R."/>
            <person name="Guruge J."/>
            <person name="Turnbaugh P.J."/>
            <person name="Mahowald M."/>
            <person name="Liep D."/>
            <person name="Gordon J."/>
        </authorList>
    </citation>
    <scope>NUCLEOTIDE SEQUENCE [LARGE SCALE GENOMIC DNA]</scope>
    <source>
        <strain evidence="2 3">ATCC 43243</strain>
    </source>
</reference>
<dbReference type="STRING" id="483218.BACPEC_01050"/>
<evidence type="ECO:0000313" key="2">
    <source>
        <dbReference type="EMBL" id="EEC58065.1"/>
    </source>
</evidence>
<dbReference type="EMBL" id="ABVQ01000035">
    <property type="protein sequence ID" value="EEC58065.1"/>
    <property type="molecule type" value="Genomic_DNA"/>
</dbReference>
<reference evidence="2 3" key="2">
    <citation type="submission" date="2008-11" db="EMBL/GenBank/DDBJ databases">
        <authorList>
            <person name="Fulton L."/>
            <person name="Clifton S."/>
            <person name="Fulton B."/>
            <person name="Xu J."/>
            <person name="Minx P."/>
            <person name="Pepin K.H."/>
            <person name="Johnson M."/>
            <person name="Bhonagiri V."/>
            <person name="Nash W.E."/>
            <person name="Mardis E.R."/>
            <person name="Wilson R.K."/>
        </authorList>
    </citation>
    <scope>NUCLEOTIDE SEQUENCE [LARGE SCALE GENOMIC DNA]</scope>
    <source>
        <strain evidence="2 3">ATCC 43243</strain>
    </source>
</reference>
<protein>
    <submittedName>
        <fullName evidence="2">Uncharacterized protein</fullName>
    </submittedName>
</protein>
<keyword evidence="3" id="KW-1185">Reference proteome</keyword>
<organism evidence="2 3">
    <name type="scientific">[Bacteroides] pectinophilus ATCC 43243</name>
    <dbReference type="NCBI Taxonomy" id="483218"/>
    <lineage>
        <taxon>Bacteria</taxon>
        <taxon>Bacillati</taxon>
        <taxon>Bacillota</taxon>
        <taxon>Clostridia</taxon>
        <taxon>Eubacteriales</taxon>
    </lineage>
</organism>
<comment type="caution">
    <text evidence="2">The sequence shown here is derived from an EMBL/GenBank/DDBJ whole genome shotgun (WGS) entry which is preliminary data.</text>
</comment>
<feature type="transmembrane region" description="Helical" evidence="1">
    <location>
        <begin position="66"/>
        <end position="85"/>
    </location>
</feature>
<name>B7AQU3_9FIRM</name>
<proteinExistence type="predicted"/>
<accession>B7AQU3</accession>
<keyword evidence="1" id="KW-0812">Transmembrane</keyword>
<keyword evidence="1" id="KW-0472">Membrane</keyword>
<evidence type="ECO:0000256" key="1">
    <source>
        <dbReference type="SAM" id="Phobius"/>
    </source>
</evidence>
<dbReference type="HOGENOM" id="CLU_2245226_0_0_9"/>
<evidence type="ECO:0000313" key="3">
    <source>
        <dbReference type="Proteomes" id="UP000003136"/>
    </source>
</evidence>
<feature type="transmembrane region" description="Helical" evidence="1">
    <location>
        <begin position="38"/>
        <end position="60"/>
    </location>
</feature>
<keyword evidence="1" id="KW-1133">Transmembrane helix</keyword>
<gene>
    <name evidence="2" type="ORF">BACPEC_01050</name>
</gene>
<dbReference type="eggNOG" id="ENOG50333G4">
    <property type="taxonomic scope" value="Bacteria"/>
</dbReference>
<dbReference type="AlphaFoldDB" id="B7AQU3"/>
<dbReference type="Proteomes" id="UP000003136">
    <property type="component" value="Unassembled WGS sequence"/>
</dbReference>
<feature type="transmembrane region" description="Helical" evidence="1">
    <location>
        <begin position="6"/>
        <end position="26"/>
    </location>
</feature>